<comment type="similarity">
    <text evidence="22">Belongs to the dicarboxylate/amino acid:cation symporter (DAACS) (TC 2.A.23) family. SLC1A1 subfamily.</text>
</comment>
<evidence type="ECO:0000256" key="27">
    <source>
        <dbReference type="ARBA" id="ARBA00049885"/>
    </source>
</evidence>
<evidence type="ECO:0000256" key="2">
    <source>
        <dbReference type="ARBA" id="ARBA00004414"/>
    </source>
</evidence>
<evidence type="ECO:0000256" key="3">
    <source>
        <dbReference type="ARBA" id="ARBA00004424"/>
    </source>
</evidence>
<feature type="transmembrane region" description="Helical" evidence="28">
    <location>
        <begin position="482"/>
        <end position="507"/>
    </location>
</feature>
<evidence type="ECO:0000256" key="12">
    <source>
        <dbReference type="ARBA" id="ARBA00022847"/>
    </source>
</evidence>
<evidence type="ECO:0000256" key="8">
    <source>
        <dbReference type="ARBA" id="ARBA00022599"/>
    </source>
</evidence>
<comment type="subcellular location">
    <subcellularLocation>
        <location evidence="3">Apical cell membrane</location>
        <topology evidence="3">Multi-pass membrane protein</topology>
    </subcellularLocation>
    <subcellularLocation>
        <location evidence="1">Early endosome membrane</location>
    </subcellularLocation>
    <subcellularLocation>
        <location evidence="2">Late endosome membrane</location>
    </subcellularLocation>
    <subcellularLocation>
        <location evidence="28">Membrane</location>
        <topology evidence="28">Multi-pass membrane protein</topology>
    </subcellularLocation>
    <subcellularLocation>
        <location evidence="4">Recycling endosome membrane</location>
    </subcellularLocation>
    <subcellularLocation>
        <location evidence="21">Synapse</location>
        <location evidence="21">Synaptosome</location>
    </subcellularLocation>
</comment>
<reference evidence="30" key="1">
    <citation type="submission" date="2020-03" db="EMBL/GenBank/DDBJ databases">
        <title>Studies in the Genomics of Life Span.</title>
        <authorList>
            <person name="Glass D."/>
        </authorList>
    </citation>
    <scope>NUCLEOTIDE SEQUENCE</scope>
    <source>
        <strain evidence="30">LTLLF</strain>
        <tissue evidence="30">Muscle</tissue>
    </source>
</reference>
<dbReference type="GO" id="GO:0031902">
    <property type="term" value="C:late endosome membrane"/>
    <property type="evidence" value="ECO:0007669"/>
    <property type="project" value="UniProtKB-SubCell"/>
</dbReference>
<keyword evidence="6" id="KW-1003">Cell membrane</keyword>
<feature type="compositionally biased region" description="Polar residues" evidence="29">
    <location>
        <begin position="1"/>
        <end position="11"/>
    </location>
</feature>
<evidence type="ECO:0000256" key="28">
    <source>
        <dbReference type="RuleBase" id="RU361216"/>
    </source>
</evidence>
<keyword evidence="18 28" id="KW-0472">Membrane</keyword>
<evidence type="ECO:0000256" key="22">
    <source>
        <dbReference type="ARBA" id="ARBA00037996"/>
    </source>
</evidence>
<evidence type="ECO:0000256" key="24">
    <source>
        <dbReference type="ARBA" id="ARBA00047601"/>
    </source>
</evidence>
<comment type="caution">
    <text evidence="30">The sequence shown here is derived from an EMBL/GenBank/DDBJ whole genome shotgun (WGS) entry which is preliminary data.</text>
</comment>
<feature type="transmembrane region" description="Helical" evidence="28">
    <location>
        <begin position="314"/>
        <end position="332"/>
    </location>
</feature>
<dbReference type="GO" id="GO:0033229">
    <property type="term" value="F:cysteine transmembrane transporter activity"/>
    <property type="evidence" value="ECO:0007669"/>
    <property type="project" value="TreeGrafter"/>
</dbReference>
<dbReference type="GO" id="GO:0016324">
    <property type="term" value="C:apical plasma membrane"/>
    <property type="evidence" value="ECO:0007669"/>
    <property type="project" value="UniProtKB-SubCell"/>
</dbReference>
<proteinExistence type="inferred from homology"/>
<feature type="transmembrane region" description="Helical" evidence="28">
    <location>
        <begin position="168"/>
        <end position="188"/>
    </location>
</feature>
<feature type="transmembrane region" description="Helical" evidence="28">
    <location>
        <begin position="372"/>
        <end position="396"/>
    </location>
</feature>
<keyword evidence="14" id="KW-0029">Amino-acid transport</keyword>
<dbReference type="GO" id="GO:0046872">
    <property type="term" value="F:metal ion binding"/>
    <property type="evidence" value="ECO:0007669"/>
    <property type="project" value="UniProtKB-KW"/>
</dbReference>
<sequence>MKTRIQAQSRSSETRPDGRACARAAATAAAREGGGRAAGRLSASARCPRYKQTHSNHVFTKLSGDFVPGPGCSSSLWTKGMRGIRVRARDAGCLSWVPAGERRCEPGPGPAAAPSPTLTLVRHMEIKVVDVSLNPGCIVIGVLVRGHSELSNLDKFYFAFPGEILMRMLKLVILPLIISSMITGVAALDSNVSGKIGLRAVVYYFCTTLIAVILGIVLVVSIKPGVTQKVSEINRTGESAEVSTVDAMLDLIRNMFPENLVQACFQQYKTTREEVKPVSDPGGNATEVSVTTAMTTISKNQTKEYKIVGQYSDGINVLGLIIFCLVFGLVIGKMGEKGQILVDFFNALNDATMKIVQIIMCNLSEKRSEDSVVSFLCLLSSYMPIGILFLIAGKIIEVEDWEIFRKLGLYMATVLSGLAIHCVVVLPLIYFIIVRKNPFRFALGMAQALLTALMISSSSATLPVTFRCAEEKNQVDKRITRFVLPVGATINMDGTALYEAVAAVFIAQLNGLDLSVGQIITISITATAASIGAAGVPQAGMVTMVIVLSAVGLPAEDVTLIIAVDWLLDRFRTMVNVLGDAFGTGIVEKLSKKELEQMDVSSEVNIVNPFALESSILDNEDSDTKKSYVNGGFAVDKSDTISFTQTSQF</sequence>
<accession>A0A8J6H2R7</accession>
<keyword evidence="13" id="KW-0630">Potassium</keyword>
<evidence type="ECO:0000256" key="23">
    <source>
        <dbReference type="ARBA" id="ARBA00045494"/>
    </source>
</evidence>
<evidence type="ECO:0000256" key="18">
    <source>
        <dbReference type="ARBA" id="ARBA00023136"/>
    </source>
</evidence>
<evidence type="ECO:0000256" key="10">
    <source>
        <dbReference type="ARBA" id="ARBA00022723"/>
    </source>
</evidence>
<evidence type="ECO:0000256" key="1">
    <source>
        <dbReference type="ARBA" id="ARBA00004146"/>
    </source>
</evidence>
<protein>
    <recommendedName>
        <fullName evidence="28">Amino acid transporter</fullName>
    </recommendedName>
</protein>
<evidence type="ECO:0000256" key="7">
    <source>
        <dbReference type="ARBA" id="ARBA00022553"/>
    </source>
</evidence>
<name>A0A8J6H2R7_MICOH</name>
<dbReference type="PROSITE" id="PS00714">
    <property type="entry name" value="NA_DICARBOXYL_SYMP_2"/>
    <property type="match status" value="1"/>
</dbReference>
<evidence type="ECO:0000256" key="16">
    <source>
        <dbReference type="ARBA" id="ARBA00023018"/>
    </source>
</evidence>
<comment type="catalytic activity">
    <reaction evidence="26">
        <text>D-aspartate(out) + K(+)(in) + 3 Na(+)(out) + H(+)(out) = D-aspartate(in) + K(+)(out) + 3 Na(+)(in) + H(+)(in)</text>
        <dbReference type="Rhea" id="RHEA:71379"/>
        <dbReference type="ChEBI" id="CHEBI:15378"/>
        <dbReference type="ChEBI" id="CHEBI:29101"/>
        <dbReference type="ChEBI" id="CHEBI:29103"/>
        <dbReference type="ChEBI" id="CHEBI:29990"/>
    </reaction>
</comment>
<evidence type="ECO:0000256" key="25">
    <source>
        <dbReference type="ARBA" id="ARBA00048715"/>
    </source>
</evidence>
<evidence type="ECO:0000256" key="21">
    <source>
        <dbReference type="ARBA" id="ARBA00034102"/>
    </source>
</evidence>
<comment type="function">
    <text evidence="23">Sodium-dependent, high-affinity amino acid transporter that mediates the uptake of L-glutamate and also L-aspartate and D-aspartate. Can also transport L-cysteine. Functions as a symporter that transports one amino acid molecule together with two or three Na(+) ions and one proton, in parallel with the counter-transport of one K(+) ion. Mediates Cl(-) flux that is not coupled to amino acid transport; this avoids the accumulation of negative charges due to aspartate and Na(+) symport. Plays an important role in L-glutamate and L-aspartate reabsorption in renal tubuli. Plays a redundant role in the rapid removal of released glutamate from the synaptic cleft, which is essential for terminating the postsynaptic action of glutamate. Contributes to glutathione biosynthesis and protection against oxidative stress via its role in L-glutamate and L-cysteine transport. Negatively regulated by ARL6IP5.</text>
</comment>
<feature type="transmembrane region" description="Helical" evidence="28">
    <location>
        <begin position="200"/>
        <end position="222"/>
    </location>
</feature>
<dbReference type="GO" id="GO:0045202">
    <property type="term" value="C:synapse"/>
    <property type="evidence" value="ECO:0007669"/>
    <property type="project" value="UniProtKB-SubCell"/>
</dbReference>
<comment type="catalytic activity">
    <reaction evidence="25">
        <text>K(+)(in) + L-aspartate(out) + 3 Na(+)(out) + H(+)(out) = K(+)(out) + L-aspartate(in) + 3 Na(+)(in) + H(+)(in)</text>
        <dbReference type="Rhea" id="RHEA:70851"/>
        <dbReference type="ChEBI" id="CHEBI:15378"/>
        <dbReference type="ChEBI" id="CHEBI:29101"/>
        <dbReference type="ChEBI" id="CHEBI:29103"/>
        <dbReference type="ChEBI" id="CHEBI:29991"/>
    </reaction>
</comment>
<evidence type="ECO:0000313" key="30">
    <source>
        <dbReference type="EMBL" id="KAH0521368.1"/>
    </source>
</evidence>
<evidence type="ECO:0000256" key="15">
    <source>
        <dbReference type="ARBA" id="ARBA00022989"/>
    </source>
</evidence>
<evidence type="ECO:0000256" key="20">
    <source>
        <dbReference type="ARBA" id="ARBA00023214"/>
    </source>
</evidence>
<dbReference type="SUPFAM" id="SSF118215">
    <property type="entry name" value="Proton glutamate symport protein"/>
    <property type="match status" value="1"/>
</dbReference>
<evidence type="ECO:0000256" key="26">
    <source>
        <dbReference type="ARBA" id="ARBA00049118"/>
    </source>
</evidence>
<dbReference type="InterPro" id="IPR036458">
    <property type="entry name" value="Na:dicarbo_symporter_sf"/>
</dbReference>
<keyword evidence="17" id="KW-0915">Sodium</keyword>
<dbReference type="Proteomes" id="UP000710432">
    <property type="component" value="Unassembled WGS sequence"/>
</dbReference>
<gene>
    <name evidence="30" type="ORF">LTLLF_101345</name>
</gene>
<evidence type="ECO:0000256" key="19">
    <source>
        <dbReference type="ARBA" id="ARBA00023180"/>
    </source>
</evidence>
<comment type="catalytic activity">
    <reaction evidence="24">
        <text>K(+)(in) + L-glutamate(out) + 3 Na(+)(out) + H(+)(out) = K(+)(out) + L-glutamate(in) + 3 Na(+)(in) + H(+)(in)</text>
        <dbReference type="Rhea" id="RHEA:70699"/>
        <dbReference type="ChEBI" id="CHEBI:15378"/>
        <dbReference type="ChEBI" id="CHEBI:29101"/>
        <dbReference type="ChEBI" id="CHEBI:29103"/>
        <dbReference type="ChEBI" id="CHEBI:29985"/>
    </reaction>
</comment>
<dbReference type="GO" id="GO:0043005">
    <property type="term" value="C:neuron projection"/>
    <property type="evidence" value="ECO:0007669"/>
    <property type="project" value="UniProtKB-KW"/>
</dbReference>
<evidence type="ECO:0000256" key="13">
    <source>
        <dbReference type="ARBA" id="ARBA00022958"/>
    </source>
</evidence>
<feature type="transmembrane region" description="Helical" evidence="28">
    <location>
        <begin position="408"/>
        <end position="434"/>
    </location>
</feature>
<feature type="transmembrane region" description="Helical" evidence="28">
    <location>
        <begin position="441"/>
        <end position="462"/>
    </location>
</feature>
<dbReference type="FunFam" id="1.10.3860.10:FF:000002">
    <property type="entry name" value="Amino acid transporter"/>
    <property type="match status" value="1"/>
</dbReference>
<keyword evidence="9 28" id="KW-0812">Transmembrane</keyword>
<evidence type="ECO:0000256" key="17">
    <source>
        <dbReference type="ARBA" id="ARBA00023053"/>
    </source>
</evidence>
<keyword evidence="7" id="KW-0597">Phosphoprotein</keyword>
<dbReference type="PRINTS" id="PR00173">
    <property type="entry name" value="EDTRNSPORT"/>
</dbReference>
<dbReference type="InterPro" id="IPR018107">
    <property type="entry name" value="Na-dicarboxylate_symporter_CS"/>
</dbReference>
<keyword evidence="8" id="KW-0771">Synaptosome</keyword>
<keyword evidence="5 28" id="KW-0813">Transport</keyword>
<dbReference type="PANTHER" id="PTHR11958">
    <property type="entry name" value="SODIUM/DICARBOXYLATE SYMPORTER-RELATED"/>
    <property type="match status" value="1"/>
</dbReference>
<feature type="region of interest" description="Disordered" evidence="29">
    <location>
        <begin position="1"/>
        <end position="20"/>
    </location>
</feature>
<keyword evidence="15 28" id="KW-1133">Transmembrane helix</keyword>
<keyword evidence="20" id="KW-0868">Chloride</keyword>
<dbReference type="AlphaFoldDB" id="A0A8J6H2R7"/>
<evidence type="ECO:0000313" key="31">
    <source>
        <dbReference type="Proteomes" id="UP000710432"/>
    </source>
</evidence>
<dbReference type="GO" id="GO:0055038">
    <property type="term" value="C:recycling endosome membrane"/>
    <property type="evidence" value="ECO:0007669"/>
    <property type="project" value="UniProtKB-SubCell"/>
</dbReference>
<evidence type="ECO:0000256" key="14">
    <source>
        <dbReference type="ARBA" id="ARBA00022970"/>
    </source>
</evidence>
<dbReference type="Gene3D" id="1.10.3860.10">
    <property type="entry name" value="Sodium:dicarboxylate symporter"/>
    <property type="match status" value="1"/>
</dbReference>
<keyword evidence="11" id="KW-0967">Endosome</keyword>
<evidence type="ECO:0000256" key="11">
    <source>
        <dbReference type="ARBA" id="ARBA00022753"/>
    </source>
</evidence>
<evidence type="ECO:0000256" key="5">
    <source>
        <dbReference type="ARBA" id="ARBA00022448"/>
    </source>
</evidence>
<evidence type="ECO:0000256" key="29">
    <source>
        <dbReference type="SAM" id="MobiDB-lite"/>
    </source>
</evidence>
<dbReference type="Pfam" id="PF00375">
    <property type="entry name" value="SDF"/>
    <property type="match status" value="2"/>
</dbReference>
<evidence type="ECO:0000256" key="9">
    <source>
        <dbReference type="ARBA" id="ARBA00022692"/>
    </source>
</evidence>
<feature type="transmembrane region" description="Helical" evidence="28">
    <location>
        <begin position="519"/>
        <end position="536"/>
    </location>
</feature>
<keyword evidence="19" id="KW-0325">Glycoprotein</keyword>
<keyword evidence="10" id="KW-0479">Metal-binding</keyword>
<dbReference type="GO" id="GO:0005313">
    <property type="term" value="F:L-glutamate transmembrane transporter activity"/>
    <property type="evidence" value="ECO:0007669"/>
    <property type="project" value="UniProtKB-ARBA"/>
</dbReference>
<dbReference type="GO" id="GO:0015501">
    <property type="term" value="F:glutamate:sodium symporter activity"/>
    <property type="evidence" value="ECO:0007669"/>
    <property type="project" value="TreeGrafter"/>
</dbReference>
<dbReference type="PANTHER" id="PTHR11958:SF109">
    <property type="entry name" value="EXCITATORY AMINO ACID TRANSPORTER 3"/>
    <property type="match status" value="1"/>
</dbReference>
<keyword evidence="12 28" id="KW-0769">Symport</keyword>
<keyword evidence="16" id="KW-0770">Synapse</keyword>
<dbReference type="InterPro" id="IPR050746">
    <property type="entry name" value="DAACS"/>
</dbReference>
<comment type="catalytic activity">
    <reaction evidence="27">
        <text>K(+)(in) + L-cysteine(out) + 3 Na(+)(out) + H(+)(out) = K(+)(out) + L-cysteine(in) + 3 Na(+)(in) + H(+)(in)</text>
        <dbReference type="Rhea" id="RHEA:82559"/>
        <dbReference type="ChEBI" id="CHEBI:15378"/>
        <dbReference type="ChEBI" id="CHEBI:29101"/>
        <dbReference type="ChEBI" id="CHEBI:29103"/>
        <dbReference type="ChEBI" id="CHEBI:35235"/>
    </reaction>
</comment>
<dbReference type="InterPro" id="IPR001991">
    <property type="entry name" value="Na-dicarboxylate_symporter"/>
</dbReference>
<dbReference type="PROSITE" id="PS00713">
    <property type="entry name" value="NA_DICARBOXYL_SYMP_1"/>
    <property type="match status" value="1"/>
</dbReference>
<organism evidence="30 31">
    <name type="scientific">Microtus ochrogaster</name>
    <name type="common">Prairie vole</name>
    <dbReference type="NCBI Taxonomy" id="79684"/>
    <lineage>
        <taxon>Eukaryota</taxon>
        <taxon>Metazoa</taxon>
        <taxon>Chordata</taxon>
        <taxon>Craniata</taxon>
        <taxon>Vertebrata</taxon>
        <taxon>Euteleostomi</taxon>
        <taxon>Mammalia</taxon>
        <taxon>Eutheria</taxon>
        <taxon>Euarchontoglires</taxon>
        <taxon>Glires</taxon>
        <taxon>Rodentia</taxon>
        <taxon>Myomorpha</taxon>
        <taxon>Muroidea</taxon>
        <taxon>Cricetidae</taxon>
        <taxon>Arvicolinae</taxon>
        <taxon>Microtus</taxon>
    </lineage>
</organism>
<evidence type="ECO:0000256" key="4">
    <source>
        <dbReference type="ARBA" id="ARBA00004565"/>
    </source>
</evidence>
<dbReference type="EMBL" id="JAATJU010000100">
    <property type="protein sequence ID" value="KAH0521368.1"/>
    <property type="molecule type" value="Genomic_DNA"/>
</dbReference>
<evidence type="ECO:0000256" key="6">
    <source>
        <dbReference type="ARBA" id="ARBA00022475"/>
    </source>
</evidence>
<dbReference type="GO" id="GO:0031901">
    <property type="term" value="C:early endosome membrane"/>
    <property type="evidence" value="ECO:0007669"/>
    <property type="project" value="UniProtKB-SubCell"/>
</dbReference>